<name>A0A3N4Q1T6_9BACT</name>
<proteinExistence type="predicted"/>
<comment type="caution">
    <text evidence="1">The sequence shown here is derived from an EMBL/GenBank/DDBJ whole genome shotgun (WGS) entry which is preliminary data.</text>
</comment>
<dbReference type="EMBL" id="RPDH01000003">
    <property type="protein sequence ID" value="RPE05734.1"/>
    <property type="molecule type" value="Genomic_DNA"/>
</dbReference>
<dbReference type="AlphaFoldDB" id="A0A3N4Q1T6"/>
<keyword evidence="2" id="KW-1185">Reference proteome</keyword>
<organism evidence="1 2">
    <name type="scientific">Chitinophaga lutea</name>
    <dbReference type="NCBI Taxonomy" id="2488634"/>
    <lineage>
        <taxon>Bacteria</taxon>
        <taxon>Pseudomonadati</taxon>
        <taxon>Bacteroidota</taxon>
        <taxon>Chitinophagia</taxon>
        <taxon>Chitinophagales</taxon>
        <taxon>Chitinophagaceae</taxon>
        <taxon>Chitinophaga</taxon>
    </lineage>
</organism>
<gene>
    <name evidence="1" type="ORF">EGT74_25560</name>
</gene>
<accession>A0A3N4Q1T6</accession>
<evidence type="ECO:0000313" key="2">
    <source>
        <dbReference type="Proteomes" id="UP000278351"/>
    </source>
</evidence>
<evidence type="ECO:0000313" key="1">
    <source>
        <dbReference type="EMBL" id="RPE05734.1"/>
    </source>
</evidence>
<sequence>MNDVFAGGFQQKLTLIRNFLSDQQENAIIRLFVPAVSGVGHQATSVNMLYRLISLGFQQTVQVIYDDSDDNTGNKLKRLIPGFNPATNAPVVINNATLTFYTLEFFETNPNNFPELGFGFTGGYDNDSVNLADKVNVTFFLKLQPFEWSKQNAVQRKSSLRNTWPVLEQQQALGNITYRKRGYFLPAPQLTHQDLIDLNSTFPGKQQPYQDVLAVTTGHNANVNLLPVYGIGDNADFPGFVEADPSIRPESVLLNLICAVADRQQTSNVQRLRRSAIILVAATISPGPYQNLASFLSGNADNMAALNGYINGNQIPQRVSVLAYTAPTLQQAINALPNANNHILVINMGGLTIATFNYLYSCSTLPCVFEGKGTANLVMNLNMPYLNVIKSTTTYPTLPLHAQQSPMSVLATRRAKCMNTAAGLLNTALAGQAVVNSVTEVSQQIEDSYDNTTQMYQYFAGLSAFFHNEEEDKLILGLLFFLGYVNTQN</sequence>
<dbReference type="Proteomes" id="UP000278351">
    <property type="component" value="Unassembled WGS sequence"/>
</dbReference>
<protein>
    <submittedName>
        <fullName evidence="1">Uncharacterized protein</fullName>
    </submittedName>
</protein>
<reference evidence="1 2" key="1">
    <citation type="submission" date="2018-11" db="EMBL/GenBank/DDBJ databases">
        <title>Chitinophaga lutea sp.nov., isolate from arsenic contaminated soil.</title>
        <authorList>
            <person name="Zong Y."/>
        </authorList>
    </citation>
    <scope>NUCLEOTIDE SEQUENCE [LARGE SCALE GENOMIC DNA]</scope>
    <source>
        <strain evidence="1 2">ZY74</strain>
    </source>
</reference>